<reference evidence="2" key="1">
    <citation type="submission" date="2014-09" db="EMBL/GenBank/DDBJ databases">
        <authorList>
            <person name="Mudge J."/>
            <person name="Ramaraj T."/>
            <person name="Lindquist I.E."/>
            <person name="Bharti A.K."/>
            <person name="Sundararajan A."/>
            <person name="Cameron C.T."/>
            <person name="Woodward J.E."/>
            <person name="May G.D."/>
            <person name="Brubaker C."/>
            <person name="Broadhvest J."/>
            <person name="Wilkins T.A."/>
        </authorList>
    </citation>
    <scope>NUCLEOTIDE SEQUENCE</scope>
    <source>
        <strain evidence="2">cv. AKA8401</strain>
    </source>
</reference>
<evidence type="ECO:0000313" key="2">
    <source>
        <dbReference type="Proteomes" id="UP000032142"/>
    </source>
</evidence>
<evidence type="ECO:0000313" key="1">
    <source>
        <dbReference type="EMBL" id="KHG17182.1"/>
    </source>
</evidence>
<dbReference type="Proteomes" id="UP000032142">
    <property type="component" value="Unassembled WGS sequence"/>
</dbReference>
<keyword evidence="2" id="KW-1185">Reference proteome</keyword>
<organism evidence="1 2">
    <name type="scientific">Gossypium arboreum</name>
    <name type="common">Tree cotton</name>
    <name type="synonym">Gossypium nanking</name>
    <dbReference type="NCBI Taxonomy" id="29729"/>
    <lineage>
        <taxon>Eukaryota</taxon>
        <taxon>Viridiplantae</taxon>
        <taxon>Streptophyta</taxon>
        <taxon>Embryophyta</taxon>
        <taxon>Tracheophyta</taxon>
        <taxon>Spermatophyta</taxon>
        <taxon>Magnoliopsida</taxon>
        <taxon>eudicotyledons</taxon>
        <taxon>Gunneridae</taxon>
        <taxon>Pentapetalae</taxon>
        <taxon>rosids</taxon>
        <taxon>malvids</taxon>
        <taxon>Malvales</taxon>
        <taxon>Malvaceae</taxon>
        <taxon>Malvoideae</taxon>
        <taxon>Gossypium</taxon>
    </lineage>
</organism>
<dbReference type="EMBL" id="KN407698">
    <property type="protein sequence ID" value="KHG17182.1"/>
    <property type="molecule type" value="Genomic_DNA"/>
</dbReference>
<protein>
    <submittedName>
        <fullName evidence="1">Uncharacterized protein</fullName>
    </submittedName>
</protein>
<proteinExistence type="predicted"/>
<accession>A0A0B0NX01</accession>
<gene>
    <name evidence="1" type="ORF">F383_21660</name>
</gene>
<name>A0A0B0NX01_GOSAR</name>
<sequence>MAVSIFGNWTDAP</sequence>